<dbReference type="Gene3D" id="2.40.100.10">
    <property type="entry name" value="Cyclophilin-like"/>
    <property type="match status" value="1"/>
</dbReference>
<dbReference type="AlphaFoldDB" id="A0AAN9A8B6"/>
<feature type="domain" description="PPIase cyclophilin-type" evidence="2">
    <location>
        <begin position="265"/>
        <end position="411"/>
    </location>
</feature>
<dbReference type="PANTHER" id="PTHR11071:SF561">
    <property type="entry name" value="PEPTIDYL-PROLYL CIS-TRANS ISOMERASE D-RELATED"/>
    <property type="match status" value="1"/>
</dbReference>
<protein>
    <recommendedName>
        <fullName evidence="2">PPIase cyclophilin-type domain-containing protein</fullName>
    </recommendedName>
</protein>
<comment type="caution">
    <text evidence="3">The sequence shown here is derived from an EMBL/GenBank/DDBJ whole genome shotgun (WGS) entry which is preliminary data.</text>
</comment>
<evidence type="ECO:0000259" key="2">
    <source>
        <dbReference type="PROSITE" id="PS50072"/>
    </source>
</evidence>
<dbReference type="GO" id="GO:0005737">
    <property type="term" value="C:cytoplasm"/>
    <property type="evidence" value="ECO:0007669"/>
    <property type="project" value="TreeGrafter"/>
</dbReference>
<feature type="region of interest" description="Disordered" evidence="1">
    <location>
        <begin position="92"/>
        <end position="113"/>
    </location>
</feature>
<dbReference type="PROSITE" id="PS50072">
    <property type="entry name" value="CSA_PPIASE_2"/>
    <property type="match status" value="1"/>
</dbReference>
<dbReference type="PANTHER" id="PTHR11071">
    <property type="entry name" value="PEPTIDYL-PROLYL CIS-TRANS ISOMERASE"/>
    <property type="match status" value="1"/>
</dbReference>
<dbReference type="InterPro" id="IPR002130">
    <property type="entry name" value="Cyclophilin-type_PPIase_dom"/>
</dbReference>
<dbReference type="Pfam" id="PF00160">
    <property type="entry name" value="Pro_isomerase"/>
    <property type="match status" value="1"/>
</dbReference>
<dbReference type="InterPro" id="IPR029000">
    <property type="entry name" value="Cyclophilin-like_dom_sf"/>
</dbReference>
<organism evidence="3 4">
    <name type="scientific">Halocaridina rubra</name>
    <name type="common">Hawaiian red shrimp</name>
    <dbReference type="NCBI Taxonomy" id="373956"/>
    <lineage>
        <taxon>Eukaryota</taxon>
        <taxon>Metazoa</taxon>
        <taxon>Ecdysozoa</taxon>
        <taxon>Arthropoda</taxon>
        <taxon>Crustacea</taxon>
        <taxon>Multicrustacea</taxon>
        <taxon>Malacostraca</taxon>
        <taxon>Eumalacostraca</taxon>
        <taxon>Eucarida</taxon>
        <taxon>Decapoda</taxon>
        <taxon>Pleocyemata</taxon>
        <taxon>Caridea</taxon>
        <taxon>Atyoidea</taxon>
        <taxon>Atyidae</taxon>
        <taxon>Halocaridina</taxon>
    </lineage>
</organism>
<evidence type="ECO:0000313" key="3">
    <source>
        <dbReference type="EMBL" id="KAK7075880.1"/>
    </source>
</evidence>
<dbReference type="GO" id="GO:0006457">
    <property type="term" value="P:protein folding"/>
    <property type="evidence" value="ECO:0007669"/>
    <property type="project" value="TreeGrafter"/>
</dbReference>
<sequence>VHSYNAIISPQINQCAAKTAINNATEAIVIKLKQSALDSVLSSIGFRNEETFVMNSSLEQHAMFGNNANVLLLYMLSDLLSSRMLQLNSVSPVSSISPNQHPPLSVSSSLQSHMSPSISSSSLLENSLGLNQGKIGGLKSHEIGSFNVEHILQTTEAIEAGSLLSSNESMVGMSAAAVSGVGSNCASSALSLGLSSLSLLATEHCENGRGELETVSEKKEHHPVSYVDAAKKPAKPTPPPDTPPKMPIIKPISSMTKTGKFPHCWMVLSADGVNIGRIIFELRPDKAPRMCENFISLCTGKSGYGYKGTHFFRSGEGFLAGGDVENDDGTGGYSAFEKSTIEADLCPLKDEVGMIRFKGVGTSENGRGMIGSQFMIWCEDREFKKFSYSLVFGKVVDGLDVAKKAAAINVQKVSVRVEQCGAV</sequence>
<dbReference type="Proteomes" id="UP001381693">
    <property type="component" value="Unassembled WGS sequence"/>
</dbReference>
<evidence type="ECO:0000256" key="1">
    <source>
        <dbReference type="SAM" id="MobiDB-lite"/>
    </source>
</evidence>
<accession>A0AAN9A8B6</accession>
<proteinExistence type="predicted"/>
<gene>
    <name evidence="3" type="ORF">SK128_015046</name>
</gene>
<evidence type="ECO:0000313" key="4">
    <source>
        <dbReference type="Proteomes" id="UP001381693"/>
    </source>
</evidence>
<dbReference type="GO" id="GO:0016018">
    <property type="term" value="F:cyclosporin A binding"/>
    <property type="evidence" value="ECO:0007669"/>
    <property type="project" value="TreeGrafter"/>
</dbReference>
<name>A0AAN9A8B6_HALRR</name>
<dbReference type="GO" id="GO:0003755">
    <property type="term" value="F:peptidyl-prolyl cis-trans isomerase activity"/>
    <property type="evidence" value="ECO:0007669"/>
    <property type="project" value="InterPro"/>
</dbReference>
<feature type="non-terminal residue" evidence="3">
    <location>
        <position position="1"/>
    </location>
</feature>
<reference evidence="3 4" key="1">
    <citation type="submission" date="2023-11" db="EMBL/GenBank/DDBJ databases">
        <title>Halocaridina rubra genome assembly.</title>
        <authorList>
            <person name="Smith C."/>
        </authorList>
    </citation>
    <scope>NUCLEOTIDE SEQUENCE [LARGE SCALE GENOMIC DNA]</scope>
    <source>
        <strain evidence="3">EP-1</strain>
        <tissue evidence="3">Whole</tissue>
    </source>
</reference>
<dbReference type="EMBL" id="JAXCGZ010010037">
    <property type="protein sequence ID" value="KAK7075880.1"/>
    <property type="molecule type" value="Genomic_DNA"/>
</dbReference>
<dbReference type="SUPFAM" id="SSF50891">
    <property type="entry name" value="Cyclophilin-like"/>
    <property type="match status" value="1"/>
</dbReference>
<keyword evidence="4" id="KW-1185">Reference proteome</keyword>